<evidence type="ECO:0000259" key="8">
    <source>
        <dbReference type="Pfam" id="PF00155"/>
    </source>
</evidence>
<dbReference type="InterPro" id="IPR050596">
    <property type="entry name" value="AspAT/PAT-like"/>
</dbReference>
<dbReference type="PANTHER" id="PTHR46383:SF1">
    <property type="entry name" value="ASPARTATE AMINOTRANSFERASE"/>
    <property type="match status" value="1"/>
</dbReference>
<name>A0A9X2HD14_9HYPH</name>
<comment type="caution">
    <text evidence="9">The sequence shown here is derived from an EMBL/GenBank/DDBJ whole genome shotgun (WGS) entry which is preliminary data.</text>
</comment>
<dbReference type="EC" id="2.6.1.-" evidence="7"/>
<proteinExistence type="inferred from homology"/>
<dbReference type="InterPro" id="IPR015424">
    <property type="entry name" value="PyrdxlP-dep_Trfase"/>
</dbReference>
<keyword evidence="4 7" id="KW-0808">Transferase</keyword>
<evidence type="ECO:0000256" key="4">
    <source>
        <dbReference type="ARBA" id="ARBA00022679"/>
    </source>
</evidence>
<comment type="similarity">
    <text evidence="2 7">Belongs to the class-I pyridoxal-phosphate-dependent aminotransferase family.</text>
</comment>
<dbReference type="Pfam" id="PF00155">
    <property type="entry name" value="Aminotran_1_2"/>
    <property type="match status" value="1"/>
</dbReference>
<reference evidence="9" key="1">
    <citation type="submission" date="2022-03" db="EMBL/GenBank/DDBJ databases">
        <title>Aurantimonas Liuensis sp. Nov., isolated from the hadal seawater of the Mariana Trench.</title>
        <authorList>
            <person name="Liu R."/>
        </authorList>
    </citation>
    <scope>NUCLEOTIDE SEQUENCE</scope>
    <source>
        <strain evidence="9">LRZ36</strain>
    </source>
</reference>
<evidence type="ECO:0000256" key="5">
    <source>
        <dbReference type="ARBA" id="ARBA00022898"/>
    </source>
</evidence>
<accession>A0A9X2HD14</accession>
<evidence type="ECO:0000256" key="6">
    <source>
        <dbReference type="ARBA" id="ARBA00049185"/>
    </source>
</evidence>
<protein>
    <recommendedName>
        <fullName evidence="7">Aminotransferase</fullName>
        <ecNumber evidence="7">2.6.1.-</ecNumber>
    </recommendedName>
</protein>
<dbReference type="GO" id="GO:0006520">
    <property type="term" value="P:amino acid metabolic process"/>
    <property type="evidence" value="ECO:0007669"/>
    <property type="project" value="InterPro"/>
</dbReference>
<dbReference type="EMBL" id="JALHBS010000033">
    <property type="protein sequence ID" value="MCP3054719.1"/>
    <property type="molecule type" value="Genomic_DNA"/>
</dbReference>
<evidence type="ECO:0000256" key="7">
    <source>
        <dbReference type="RuleBase" id="RU000481"/>
    </source>
</evidence>
<evidence type="ECO:0000313" key="10">
    <source>
        <dbReference type="Proteomes" id="UP001155220"/>
    </source>
</evidence>
<evidence type="ECO:0000313" key="9">
    <source>
        <dbReference type="EMBL" id="MCP3054719.1"/>
    </source>
</evidence>
<evidence type="ECO:0000256" key="3">
    <source>
        <dbReference type="ARBA" id="ARBA00022576"/>
    </source>
</evidence>
<feature type="domain" description="Aminotransferase class I/classII large" evidence="8">
    <location>
        <begin position="33"/>
        <end position="282"/>
    </location>
</feature>
<dbReference type="GO" id="GO:0004069">
    <property type="term" value="F:L-aspartate:2-oxoglutarate aminotransferase activity"/>
    <property type="evidence" value="ECO:0007669"/>
    <property type="project" value="UniProtKB-EC"/>
</dbReference>
<dbReference type="CDD" id="cd00609">
    <property type="entry name" value="AAT_like"/>
    <property type="match status" value="1"/>
</dbReference>
<comment type="catalytic activity">
    <reaction evidence="6">
        <text>L-aspartate + 2-oxoglutarate = oxaloacetate + L-glutamate</text>
        <dbReference type="Rhea" id="RHEA:21824"/>
        <dbReference type="ChEBI" id="CHEBI:16452"/>
        <dbReference type="ChEBI" id="CHEBI:16810"/>
        <dbReference type="ChEBI" id="CHEBI:29985"/>
        <dbReference type="ChEBI" id="CHEBI:29991"/>
        <dbReference type="EC" id="2.6.1.1"/>
    </reaction>
</comment>
<evidence type="ECO:0000256" key="2">
    <source>
        <dbReference type="ARBA" id="ARBA00007441"/>
    </source>
</evidence>
<dbReference type="RefSeq" id="WP_253963591.1">
    <property type="nucleotide sequence ID" value="NZ_JALHBS010000033.1"/>
</dbReference>
<dbReference type="PANTHER" id="PTHR46383">
    <property type="entry name" value="ASPARTATE AMINOTRANSFERASE"/>
    <property type="match status" value="1"/>
</dbReference>
<dbReference type="Proteomes" id="UP001155220">
    <property type="component" value="Unassembled WGS sequence"/>
</dbReference>
<evidence type="ECO:0000256" key="1">
    <source>
        <dbReference type="ARBA" id="ARBA00001933"/>
    </source>
</evidence>
<dbReference type="InterPro" id="IPR004838">
    <property type="entry name" value="NHTrfase_class1_PyrdxlP-BS"/>
</dbReference>
<dbReference type="SUPFAM" id="SSF53383">
    <property type="entry name" value="PLP-dependent transferases"/>
    <property type="match status" value="1"/>
</dbReference>
<keyword evidence="5" id="KW-0663">Pyridoxal phosphate</keyword>
<dbReference type="AlphaFoldDB" id="A0A9X2HD14"/>
<keyword evidence="10" id="KW-1185">Reference proteome</keyword>
<dbReference type="InterPro" id="IPR015421">
    <property type="entry name" value="PyrdxlP-dep_Trfase_major"/>
</dbReference>
<gene>
    <name evidence="9" type="ORF">MJ956_06100</name>
</gene>
<dbReference type="Gene3D" id="3.40.640.10">
    <property type="entry name" value="Type I PLP-dependent aspartate aminotransferase-like (Major domain)"/>
    <property type="match status" value="1"/>
</dbReference>
<organism evidence="9 10">
    <name type="scientific">Aurantimonas marianensis</name>
    <dbReference type="NCBI Taxonomy" id="2920428"/>
    <lineage>
        <taxon>Bacteria</taxon>
        <taxon>Pseudomonadati</taxon>
        <taxon>Pseudomonadota</taxon>
        <taxon>Alphaproteobacteria</taxon>
        <taxon>Hyphomicrobiales</taxon>
        <taxon>Aurantimonadaceae</taxon>
        <taxon>Aurantimonas</taxon>
    </lineage>
</organism>
<dbReference type="PROSITE" id="PS00105">
    <property type="entry name" value="AA_TRANSFER_CLASS_1"/>
    <property type="match status" value="1"/>
</dbReference>
<dbReference type="GO" id="GO:0030170">
    <property type="term" value="F:pyridoxal phosphate binding"/>
    <property type="evidence" value="ECO:0007669"/>
    <property type="project" value="InterPro"/>
</dbReference>
<dbReference type="InterPro" id="IPR004839">
    <property type="entry name" value="Aminotransferase_I/II_large"/>
</dbReference>
<sequence length="472" mass="51495">MTYRSLERANAYFYDPARRAAAVRRHGGIRYLSSGVNHLKAPSVLLDIAARELQERMLVENYTAPGGAPAVVAAIAFETHERLGAAAFGAIGPANIAMTAGATGALAFAFRYLADIAGARTALVLGLNYSYFSTICDEHRIAYRTCCSEEPARILPSAAEAVALIARHCPDIVVLTQPTNPSGEVYSAAELSAVIAAVAARRSWLRFDEVPDLAHPGEADRPHPFPAKTEAFPERLIWINSFSKSRSLAGLRAGWLIADRPAVDFVRRHNERLLWSPVHAGASALVLDMVLRAAARRVRAASLVVGDPKDDAATDQLVARVARRAGRYLKLFSPYSDDFSRPGDLWAFLDAAVDWPQAFRRYHGDLAATGATCAANWRAFEGRLGDRLRSVIAAPSGFNHCVKFDGVPGEWAFARQAFDEAGLDFYTESVFADHDREDSSDYWVRISTANRKDIFAGGCEKLSNFLDRGHGA</sequence>
<keyword evidence="3 7" id="KW-0032">Aminotransferase</keyword>
<comment type="cofactor">
    <cofactor evidence="1 7">
        <name>pyridoxal 5'-phosphate</name>
        <dbReference type="ChEBI" id="CHEBI:597326"/>
    </cofactor>
</comment>